<reference evidence="14 15" key="1">
    <citation type="journal article" date="2021" name="Sci. Rep.">
        <title>Genome sequencing of the multicellular alga Astrephomene provides insights into convergent evolution of germ-soma differentiation.</title>
        <authorList>
            <person name="Yamashita S."/>
            <person name="Yamamoto K."/>
            <person name="Matsuzaki R."/>
            <person name="Suzuki S."/>
            <person name="Yamaguchi H."/>
            <person name="Hirooka S."/>
            <person name="Minakuchi Y."/>
            <person name="Miyagishima S."/>
            <person name="Kawachi M."/>
            <person name="Toyoda A."/>
            <person name="Nozaki H."/>
        </authorList>
    </citation>
    <scope>NUCLEOTIDE SEQUENCE [LARGE SCALE GENOMIC DNA]</scope>
    <source>
        <strain evidence="14 15">NIES-4017</strain>
    </source>
</reference>
<comment type="subcellular location">
    <subcellularLocation>
        <location evidence="2">Chromosome</location>
        <location evidence="2">Centromere</location>
        <location evidence="2">Kinetochore</location>
    </subcellularLocation>
    <subcellularLocation>
        <location evidence="1">Cytoplasm</location>
        <location evidence="1">Cytoskeleton</location>
        <location evidence="1">Spindle</location>
    </subcellularLocation>
</comment>
<organism evidence="14 15">
    <name type="scientific">Astrephomene gubernaculifera</name>
    <dbReference type="NCBI Taxonomy" id="47775"/>
    <lineage>
        <taxon>Eukaryota</taxon>
        <taxon>Viridiplantae</taxon>
        <taxon>Chlorophyta</taxon>
        <taxon>core chlorophytes</taxon>
        <taxon>Chlorophyceae</taxon>
        <taxon>CS clade</taxon>
        <taxon>Chlamydomonadales</taxon>
        <taxon>Astrephomenaceae</taxon>
        <taxon>Astrephomene</taxon>
    </lineage>
</organism>
<feature type="region of interest" description="Disordered" evidence="13">
    <location>
        <begin position="338"/>
        <end position="359"/>
    </location>
</feature>
<feature type="compositionally biased region" description="Low complexity" evidence="13">
    <location>
        <begin position="398"/>
        <end position="417"/>
    </location>
</feature>
<evidence type="ECO:0000313" key="14">
    <source>
        <dbReference type="EMBL" id="GFR49705.1"/>
    </source>
</evidence>
<accession>A0AAD3DX72</accession>
<dbReference type="InterPro" id="IPR033341">
    <property type="entry name" value="SKA3"/>
</dbReference>
<feature type="compositionally biased region" description="Polar residues" evidence="13">
    <location>
        <begin position="753"/>
        <end position="762"/>
    </location>
</feature>
<evidence type="ECO:0000313" key="15">
    <source>
        <dbReference type="Proteomes" id="UP001054857"/>
    </source>
</evidence>
<evidence type="ECO:0000256" key="2">
    <source>
        <dbReference type="ARBA" id="ARBA00004629"/>
    </source>
</evidence>
<dbReference type="GO" id="GO:0051301">
    <property type="term" value="P:cell division"/>
    <property type="evidence" value="ECO:0007669"/>
    <property type="project" value="UniProtKB-KW"/>
</dbReference>
<evidence type="ECO:0000256" key="13">
    <source>
        <dbReference type="SAM" id="MobiDB-lite"/>
    </source>
</evidence>
<protein>
    <recommendedName>
        <fullName evidence="16">Spindle and kinetochore-associated protein 3</fullName>
    </recommendedName>
</protein>
<dbReference type="GO" id="GO:0005876">
    <property type="term" value="C:spindle microtubule"/>
    <property type="evidence" value="ECO:0007669"/>
    <property type="project" value="TreeGrafter"/>
</dbReference>
<feature type="region of interest" description="Disordered" evidence="13">
    <location>
        <begin position="845"/>
        <end position="865"/>
    </location>
</feature>
<evidence type="ECO:0000256" key="4">
    <source>
        <dbReference type="ARBA" id="ARBA00022454"/>
    </source>
</evidence>
<feature type="compositionally biased region" description="Polar residues" evidence="13">
    <location>
        <begin position="771"/>
        <end position="783"/>
    </location>
</feature>
<evidence type="ECO:0000256" key="6">
    <source>
        <dbReference type="ARBA" id="ARBA00022618"/>
    </source>
</evidence>
<dbReference type="EMBL" id="BMAR01000032">
    <property type="protein sequence ID" value="GFR49705.1"/>
    <property type="molecule type" value="Genomic_DNA"/>
</dbReference>
<evidence type="ECO:0008006" key="16">
    <source>
        <dbReference type="Google" id="ProtNLM"/>
    </source>
</evidence>
<keyword evidence="8" id="KW-0498">Mitosis</keyword>
<keyword evidence="12" id="KW-0137">Centromere</keyword>
<keyword evidence="4" id="KW-0158">Chromosome</keyword>
<dbReference type="GO" id="GO:0000940">
    <property type="term" value="C:outer kinetochore"/>
    <property type="evidence" value="ECO:0007669"/>
    <property type="project" value="InterPro"/>
</dbReference>
<evidence type="ECO:0000256" key="8">
    <source>
        <dbReference type="ARBA" id="ARBA00022776"/>
    </source>
</evidence>
<feature type="compositionally biased region" description="Pro residues" evidence="13">
    <location>
        <begin position="454"/>
        <end position="478"/>
    </location>
</feature>
<keyword evidence="15" id="KW-1185">Reference proteome</keyword>
<dbReference type="Proteomes" id="UP001054857">
    <property type="component" value="Unassembled WGS sequence"/>
</dbReference>
<feature type="region of interest" description="Disordered" evidence="13">
    <location>
        <begin position="204"/>
        <end position="249"/>
    </location>
</feature>
<feature type="region of interest" description="Disordered" evidence="13">
    <location>
        <begin position="895"/>
        <end position="972"/>
    </location>
</feature>
<sequence length="1185" mass="121670">MAPKRRTLRSAVARFADDLRSVTQQLNDSVTFLSRATQHKPCVGPREFRQVLSDLQDEVSDLTTEVENLERFTVDTISFEELLGHCVGLYQANRSTIQLLEEHLQQYGYQQPPGVVQEPENPVSAAAVAAVKARRAGDGNRRDGAIDNEDEEDCIGLGAPSVGIRSALAKAPSINVAGPSKSMRSLGHNKEGKHVVMMTPGDALAAEPKRHNLRKATPGSKLGTNSMDCSSDEDGARHGDEDSAGGCSDDELEERALNQQRMVTHAAAGTSFAKPTGSLASKGNLLAAAQASSYTSALNVAASARKAPRPSVDSHASNTPEPMLLSPSMAELLAKYNPPSGSSPVPPPAAMAADPVAPRSGDALVSDELVTSMHNMAPFGRKEALPAPDLQPKLPSRAPVAAPTVAAVEAPKPAPLASVAQQPPSQEFRRPPADEDTCVLYKQLIRSQHVPSSLVPPRPRQLPPKPEPAEPVPQPQPTQAPRSMSFPGAPMASASPSKGPVPDGASGATDGTPPPMTARARSVTPRSVQRTQFQAHDKLLNEKFEGLTERLSGLKQAWGQSPVRRSLIQNNDAGIAANVAGPSAAALMNLRAKSPGPSRAALEAAAAAEAILAGPPAAVDAKPAAPATAAFVAPQQQLRQQDALQPRQAYSRADPVPEPADCGRVLSQVQQVSSNDAQPMNTPSRASRVSRLPLPTASPEPTTVVGVAVTTPRHENTHAGDVNGRAAPTTTPKRAGALAQRGTPGRVPRPVPSNSNTSSTGAGVNPLKGPQKTSSPILPSSRDNGAATPSRVTRGVAAGAGAAPLSARASRLTPPHRQSCAAVLPGMAAAAAAAVAEAEASAVTPRAGRAVAGASNRTPGRVPVPDARNAGFKATEALPPSGLSQLQAKAGVRADACGNGGAKPDGSWQGFPLSRRAPEGDQQASARFAPARRSDDVTLGMPPAVPQSPGAQGGVQSPRGSTPGRGIPSSSVATSIACPAAVAATTTVTPGLSPTTTRMVSRALGEGFMGQIRPSSAAVGNLSSRIPVPASGPLGRPPTAGPCPVPSTSPGPRSGIGGGSGALTSRLPSAAAPAEAAAAVAAAAATPLPCEVELCSEEEWRGLPARTQQAFRLEVLNQHLRSLAQVVASRPPDTGSDRCFSVADVEALSLTTLSAKLLINTLVKLGRCDVASAAAAGAMMYRLRA</sequence>
<dbReference type="GO" id="GO:0007059">
    <property type="term" value="P:chromosome segregation"/>
    <property type="evidence" value="ECO:0007669"/>
    <property type="project" value="InterPro"/>
</dbReference>
<feature type="compositionally biased region" description="Polar residues" evidence="13">
    <location>
        <begin position="667"/>
        <end position="687"/>
    </location>
</feature>
<evidence type="ECO:0000256" key="5">
    <source>
        <dbReference type="ARBA" id="ARBA00022490"/>
    </source>
</evidence>
<feature type="compositionally biased region" description="Low complexity" evidence="13">
    <location>
        <begin position="636"/>
        <end position="648"/>
    </location>
</feature>
<name>A0AAD3DX72_9CHLO</name>
<proteinExistence type="inferred from homology"/>
<evidence type="ECO:0000256" key="3">
    <source>
        <dbReference type="ARBA" id="ARBA00007716"/>
    </source>
</evidence>
<evidence type="ECO:0000256" key="12">
    <source>
        <dbReference type="ARBA" id="ARBA00023328"/>
    </source>
</evidence>
<dbReference type="Gene3D" id="6.10.250.1400">
    <property type="match status" value="1"/>
</dbReference>
<feature type="compositionally biased region" description="Polar residues" evidence="13">
    <location>
        <begin position="524"/>
        <end position="534"/>
    </location>
</feature>
<feature type="compositionally biased region" description="Low complexity" evidence="13">
    <location>
        <begin position="702"/>
        <end position="711"/>
    </location>
</feature>
<gene>
    <name evidence="14" type="ORF">Agub_g11856</name>
</gene>
<feature type="region of interest" description="Disordered" evidence="13">
    <location>
        <begin position="383"/>
        <end position="535"/>
    </location>
</feature>
<evidence type="ECO:0000256" key="7">
    <source>
        <dbReference type="ARBA" id="ARBA00022701"/>
    </source>
</evidence>
<evidence type="ECO:0000256" key="9">
    <source>
        <dbReference type="ARBA" id="ARBA00022838"/>
    </source>
</evidence>
<keyword evidence="5" id="KW-0963">Cytoplasm</keyword>
<dbReference type="PANTHER" id="PTHR48118">
    <property type="entry name" value="SPINDLE AND KINETOCHORE-ASSOCIATED PROTEIN 3"/>
    <property type="match status" value="1"/>
</dbReference>
<keyword evidence="9" id="KW-0995">Kinetochore</keyword>
<keyword evidence="6" id="KW-0132">Cell division</keyword>
<feature type="compositionally biased region" description="Pro residues" evidence="13">
    <location>
        <begin position="1035"/>
        <end position="1049"/>
    </location>
</feature>
<keyword evidence="10" id="KW-0206">Cytoskeleton</keyword>
<dbReference type="AlphaFoldDB" id="A0AAD3DX72"/>
<comment type="caution">
    <text evidence="14">The sequence shown here is derived from an EMBL/GenBank/DDBJ whole genome shotgun (WGS) entry which is preliminary data.</text>
</comment>
<evidence type="ECO:0000256" key="1">
    <source>
        <dbReference type="ARBA" id="ARBA00004186"/>
    </source>
</evidence>
<keyword evidence="11" id="KW-0131">Cell cycle</keyword>
<evidence type="ECO:0000256" key="11">
    <source>
        <dbReference type="ARBA" id="ARBA00023306"/>
    </source>
</evidence>
<evidence type="ECO:0000256" key="10">
    <source>
        <dbReference type="ARBA" id="ARBA00023212"/>
    </source>
</evidence>
<dbReference type="PANTHER" id="PTHR48118:SF1">
    <property type="entry name" value="SPINDLE AND KINETOCHORE-ASSOCIATED PROTEIN 3"/>
    <property type="match status" value="1"/>
</dbReference>
<comment type="similarity">
    <text evidence="3">Belongs to the SKA3 family.</text>
</comment>
<feature type="region of interest" description="Disordered" evidence="13">
    <location>
        <begin position="1028"/>
        <end position="1062"/>
    </location>
</feature>
<feature type="region of interest" description="Disordered" evidence="13">
    <location>
        <begin position="636"/>
        <end position="790"/>
    </location>
</feature>
<dbReference type="GO" id="GO:0000278">
    <property type="term" value="P:mitotic cell cycle"/>
    <property type="evidence" value="ECO:0007669"/>
    <property type="project" value="TreeGrafter"/>
</dbReference>
<keyword evidence="7" id="KW-0493">Microtubule</keyword>